<feature type="transmembrane region" description="Helical" evidence="1">
    <location>
        <begin position="158"/>
        <end position="180"/>
    </location>
</feature>
<feature type="transmembrane region" description="Helical" evidence="1">
    <location>
        <begin position="368"/>
        <end position="386"/>
    </location>
</feature>
<dbReference type="KEGG" id="manq:L1994_11070"/>
<proteinExistence type="predicted"/>
<dbReference type="GO" id="GO:0006508">
    <property type="term" value="P:proteolysis"/>
    <property type="evidence" value="ECO:0007669"/>
    <property type="project" value="UniProtKB-KW"/>
</dbReference>
<dbReference type="EC" id="3.4.-.-" evidence="3"/>
<feature type="transmembrane region" description="Helical" evidence="1">
    <location>
        <begin position="343"/>
        <end position="361"/>
    </location>
</feature>
<feature type="transmembrane region" description="Helical" evidence="1">
    <location>
        <begin position="35"/>
        <end position="58"/>
    </location>
</feature>
<keyword evidence="4" id="KW-1185">Reference proteome</keyword>
<dbReference type="GO" id="GO:0004175">
    <property type="term" value="F:endopeptidase activity"/>
    <property type="evidence" value="ECO:0007669"/>
    <property type="project" value="UniProtKB-ARBA"/>
</dbReference>
<dbReference type="AlphaFoldDB" id="A0AAF0FUC5"/>
<feature type="transmembrane region" description="Helical" evidence="1">
    <location>
        <begin position="320"/>
        <end position="337"/>
    </location>
</feature>
<dbReference type="GeneID" id="79950948"/>
<name>A0AAF0FUC5_9EURY</name>
<evidence type="ECO:0000256" key="1">
    <source>
        <dbReference type="SAM" id="Phobius"/>
    </source>
</evidence>
<feature type="transmembrane region" description="Helical" evidence="1">
    <location>
        <begin position="12"/>
        <end position="29"/>
    </location>
</feature>
<keyword evidence="1" id="KW-0472">Membrane</keyword>
<keyword evidence="3" id="KW-0378">Hydrolase</keyword>
<feature type="domain" description="CAAX prenyl protease 2/Lysostaphin resistance protein A-like" evidence="2">
    <location>
        <begin position="296"/>
        <end position="375"/>
    </location>
</feature>
<feature type="transmembrane region" description="Helical" evidence="1">
    <location>
        <begin position="117"/>
        <end position="137"/>
    </location>
</feature>
<evidence type="ECO:0000259" key="2">
    <source>
        <dbReference type="Pfam" id="PF02517"/>
    </source>
</evidence>
<dbReference type="Proteomes" id="UP001218895">
    <property type="component" value="Chromosome"/>
</dbReference>
<evidence type="ECO:0000313" key="3">
    <source>
        <dbReference type="EMBL" id="WFN36668.1"/>
    </source>
</evidence>
<dbReference type="InterPro" id="IPR003675">
    <property type="entry name" value="Rce1/LyrA-like_dom"/>
</dbReference>
<dbReference type="GO" id="GO:0080120">
    <property type="term" value="P:CAAX-box protein maturation"/>
    <property type="evidence" value="ECO:0007669"/>
    <property type="project" value="UniProtKB-ARBA"/>
</dbReference>
<reference evidence="3" key="1">
    <citation type="submission" date="2022-01" db="EMBL/GenBank/DDBJ databases">
        <title>Complete genome of Methanomicrobium antiquum DSM 21220.</title>
        <authorList>
            <person name="Chen S.-C."/>
            <person name="You Y.-T."/>
            <person name="Zhou Y.-Z."/>
            <person name="Lai M.-C."/>
        </authorList>
    </citation>
    <scope>NUCLEOTIDE SEQUENCE</scope>
    <source>
        <strain evidence="3">DSM 21220</strain>
    </source>
</reference>
<keyword evidence="1" id="KW-1133">Transmembrane helix</keyword>
<dbReference type="EMBL" id="CP091092">
    <property type="protein sequence ID" value="WFN36668.1"/>
    <property type="molecule type" value="Genomic_DNA"/>
</dbReference>
<keyword evidence="3" id="KW-0645">Protease</keyword>
<dbReference type="RefSeq" id="WP_278099504.1">
    <property type="nucleotide sequence ID" value="NZ_CP091092.1"/>
</dbReference>
<feature type="transmembrane region" description="Helical" evidence="1">
    <location>
        <begin position="288"/>
        <end position="308"/>
    </location>
</feature>
<evidence type="ECO:0000313" key="4">
    <source>
        <dbReference type="Proteomes" id="UP001218895"/>
    </source>
</evidence>
<feature type="transmembrane region" description="Helical" evidence="1">
    <location>
        <begin position="200"/>
        <end position="227"/>
    </location>
</feature>
<dbReference type="Pfam" id="PF02517">
    <property type="entry name" value="Rce1-like"/>
    <property type="match status" value="1"/>
</dbReference>
<accession>A0AAF0FUC5</accession>
<organism evidence="3 4">
    <name type="scientific">Methanomicrobium antiquum</name>
    <dbReference type="NCBI Taxonomy" id="487686"/>
    <lineage>
        <taxon>Archaea</taxon>
        <taxon>Methanobacteriati</taxon>
        <taxon>Methanobacteriota</taxon>
        <taxon>Stenosarchaea group</taxon>
        <taxon>Methanomicrobia</taxon>
        <taxon>Methanomicrobiales</taxon>
        <taxon>Methanomicrobiaceae</taxon>
        <taxon>Methanomicrobium</taxon>
    </lineage>
</organism>
<gene>
    <name evidence="3" type="ORF">L1994_11070</name>
</gene>
<feature type="transmembrane region" description="Helical" evidence="1">
    <location>
        <begin position="70"/>
        <end position="93"/>
    </location>
</feature>
<feature type="transmembrane region" description="Helical" evidence="1">
    <location>
        <begin position="248"/>
        <end position="276"/>
    </location>
</feature>
<keyword evidence="1" id="KW-0812">Transmembrane</keyword>
<protein>
    <submittedName>
        <fullName evidence="3">CPBP family glutamic-type intramembrane protease</fullName>
        <ecNumber evidence="3">3.4.-.-</ecNumber>
    </submittedName>
</protein>
<sequence>MNHNFEFLNKKMLGVLFAVLFVCTIIPFTDVFPDYITNFALSAIQVAPFILLAFFAYMSEKYPGLKIFTTIWLLVIILIIAMTSFGVAFISLMPAEIINTPASEGIEEYISENIEEIFLKSAFLLFSVLLAAILSLAGQIRNFRILLSGYIPINPDSFVHKTALTAVLAMTLIPLVPLLVTGNPPYLSPVFLEMAAVEQAFSEIVSLDVFSLFWMILASFIIAGLYINKKYPEVLKRLGIVKPTKNELLLSVGAGILLVGVFFVIEHVISAIWGFFGWSVTDSDSVNLLFSAYLTPVTALVAAISAGFGEEIAVRGLLQPRLGIIIPSLLFASLHAFQYSWDGVLSVFIAGIIFAIIRRHYNTTFSAVTHSVYDIILFYAIMLGISI</sequence>